<dbReference type="HOGENOM" id="CLU_349574_0_0_1"/>
<reference evidence="1 2" key="1">
    <citation type="journal article" date="2012" name="Eukaryot. Cell">
        <title>Draft genome sequence of Wickerhamomyces ciferrii NRRL Y-1031 F-60-10.</title>
        <authorList>
            <person name="Schneider J."/>
            <person name="Andrea H."/>
            <person name="Blom J."/>
            <person name="Jaenicke S."/>
            <person name="Ruckert C."/>
            <person name="Schorsch C."/>
            <person name="Szczepanowski R."/>
            <person name="Farwick M."/>
            <person name="Goesmann A."/>
            <person name="Puhler A."/>
            <person name="Schaffer S."/>
            <person name="Tauch A."/>
            <person name="Kohler T."/>
            <person name="Brinkrolf K."/>
        </authorList>
    </citation>
    <scope>NUCLEOTIDE SEQUENCE [LARGE SCALE GENOMIC DNA]</scope>
    <source>
        <strain evidence="2">ATCC 14091 / BCRC 22168 / CBS 111 / JCM 3599 / NBRC 0793 / NRRL Y-1031 F-60-10</strain>
    </source>
</reference>
<comment type="caution">
    <text evidence="1">The sequence shown here is derived from an EMBL/GenBank/DDBJ whole genome shotgun (WGS) entry which is preliminary data.</text>
</comment>
<keyword evidence="2" id="KW-1185">Reference proteome</keyword>
<proteinExistence type="predicted"/>
<evidence type="ECO:0000313" key="1">
    <source>
        <dbReference type="EMBL" id="CCH43693.1"/>
    </source>
</evidence>
<organism evidence="1 2">
    <name type="scientific">Wickerhamomyces ciferrii (strain ATCC 14091 / BCRC 22168 / CBS 111 / JCM 3599 / NBRC 0793 / NRRL Y-1031 F-60-10)</name>
    <name type="common">Yeast</name>
    <name type="synonym">Pichia ciferrii</name>
    <dbReference type="NCBI Taxonomy" id="1206466"/>
    <lineage>
        <taxon>Eukaryota</taxon>
        <taxon>Fungi</taxon>
        <taxon>Dikarya</taxon>
        <taxon>Ascomycota</taxon>
        <taxon>Saccharomycotina</taxon>
        <taxon>Saccharomycetes</taxon>
        <taxon>Phaffomycetales</taxon>
        <taxon>Wickerhamomycetaceae</taxon>
        <taxon>Wickerhamomyces</taxon>
    </lineage>
</organism>
<protein>
    <submittedName>
        <fullName evidence="1">Uncharacterized protein</fullName>
    </submittedName>
</protein>
<evidence type="ECO:0000313" key="2">
    <source>
        <dbReference type="Proteomes" id="UP000009328"/>
    </source>
</evidence>
<dbReference type="Proteomes" id="UP000009328">
    <property type="component" value="Unassembled WGS sequence"/>
</dbReference>
<accession>K0KQY5</accession>
<gene>
    <name evidence="1" type="ORF">BN7_3247</name>
</gene>
<dbReference type="EMBL" id="CAIF01000088">
    <property type="protein sequence ID" value="CCH43693.1"/>
    <property type="molecule type" value="Genomic_DNA"/>
</dbReference>
<dbReference type="AlphaFoldDB" id="K0KQY5"/>
<sequence>MDFKRGHKVLSSSLFQQQPALLASKLLNKKLHSSSLRYQQDTLTKAKNALNYQCYTYSAAVLYKVDDFWSTTHLNNVSYNKNYQDILNFRLKEDLDFDKRYSEVLRSTDSGEKIHLILDNEDIIEYAFDLHAKRERFNGLGVEIEGDPYGDITKDHFYKACMIVFNDKDPTRALKFDLKFYASHYLFNNKPHYRFQRMEIDSISHHEGSSLSIKELIRNYVGTVKKDDKLSPMNEKKLFALHKHMKDFKTDFGNCFHGNSEGFDLWDYVGSRKDLAWWKKYEKPLKLKEERKRAHNKTFQNYKMQKFDRLDARTQKAFHDYVSNHLKINEYIHEIAIENALLVKSLHFGHIEDFTSTHSCEHAFPFYEGFYHENIDNESSKDCQAFLEDLCVVRSTMFKPIRFSRGHNFLPSSLFQHQSGPFLAYLNCYGKRFHSSSLAYQQDALTKAKNVLNYQCYAVSFIPGLESDGYSIYETGRVTKKEDYSYLNMFTSRTFDNNRRYTELFKKNIDTEEEIHLIMDTEDILKYSCDTHASSAMYNGKGRLQMPHKLKDETEEHFYKACLIVFNDGDNSKALKFDLKFYASHYLINEKPFGRNQRMEIDSVSHHEGSKLTIEGLIRNYIGTIKKDDKLSPVYEQDLFKEHEYKKECFLNNTNPANHGTVLLSYGEGKDVSWWKKHEKALKLKEERKKTHKKTFENYKMQKFNRLDKKTQKAFHDYVYHHLKINEYMFEKAVCDGLDNRFHYFEALEDFTNLHSCEFKSLIKDNKKKLDAQEDCEACKEFEALRKEENRPVILAEYELYEPYID</sequence>
<dbReference type="InParanoid" id="K0KQY5"/>
<name>K0KQY5_WICCF</name>